<protein>
    <recommendedName>
        <fullName evidence="11">SMP-LTD domain-containing protein</fullName>
    </recommendedName>
</protein>
<dbReference type="PANTHER" id="PTHR13466">
    <property type="entry name" value="TEX2 PROTEIN-RELATED"/>
    <property type="match status" value="1"/>
</dbReference>
<feature type="compositionally biased region" description="Basic and acidic residues" evidence="9">
    <location>
        <begin position="796"/>
        <end position="808"/>
    </location>
</feature>
<gene>
    <name evidence="12" type="ORF">L227DRAFT_494352</name>
</gene>
<evidence type="ECO:0000256" key="3">
    <source>
        <dbReference type="ARBA" id="ARBA00022692"/>
    </source>
</evidence>
<keyword evidence="2" id="KW-0813">Transport</keyword>
<dbReference type="GO" id="GO:0005789">
    <property type="term" value="C:endoplasmic reticulum membrane"/>
    <property type="evidence" value="ECO:0007669"/>
    <property type="project" value="UniProtKB-SubCell"/>
</dbReference>
<evidence type="ECO:0000256" key="1">
    <source>
        <dbReference type="ARBA" id="ARBA00004586"/>
    </source>
</evidence>
<proteinExistence type="predicted"/>
<dbReference type="PROSITE" id="PS51847">
    <property type="entry name" value="SMP"/>
    <property type="match status" value="1"/>
</dbReference>
<keyword evidence="8 10" id="KW-0472">Membrane</keyword>
<evidence type="ECO:0000256" key="7">
    <source>
        <dbReference type="ARBA" id="ARBA00023121"/>
    </source>
</evidence>
<keyword evidence="5 10" id="KW-1133">Transmembrane helix</keyword>
<feature type="compositionally biased region" description="Low complexity" evidence="9">
    <location>
        <begin position="1036"/>
        <end position="1049"/>
    </location>
</feature>
<feature type="compositionally biased region" description="Polar residues" evidence="9">
    <location>
        <begin position="873"/>
        <end position="884"/>
    </location>
</feature>
<evidence type="ECO:0000256" key="4">
    <source>
        <dbReference type="ARBA" id="ARBA00022824"/>
    </source>
</evidence>
<dbReference type="CDD" id="cd21675">
    <property type="entry name" value="SMP_TEX2"/>
    <property type="match status" value="1"/>
</dbReference>
<feature type="compositionally biased region" description="Polar residues" evidence="9">
    <location>
        <begin position="1070"/>
        <end position="1079"/>
    </location>
</feature>
<evidence type="ECO:0000256" key="5">
    <source>
        <dbReference type="ARBA" id="ARBA00022989"/>
    </source>
</evidence>
<dbReference type="InterPro" id="IPR019411">
    <property type="entry name" value="MMM1_dom"/>
</dbReference>
<dbReference type="InterPro" id="IPR031468">
    <property type="entry name" value="SMP_LBD"/>
</dbReference>
<dbReference type="GO" id="GO:0032865">
    <property type="term" value="C:ERMES complex"/>
    <property type="evidence" value="ECO:0007669"/>
    <property type="project" value="TreeGrafter"/>
</dbReference>
<feature type="compositionally biased region" description="Polar residues" evidence="9">
    <location>
        <begin position="703"/>
        <end position="721"/>
    </location>
</feature>
<evidence type="ECO:0000256" key="9">
    <source>
        <dbReference type="SAM" id="MobiDB-lite"/>
    </source>
</evidence>
<keyword evidence="6" id="KW-0445">Lipid transport</keyword>
<accession>A0A5C2SP20</accession>
<keyword evidence="7" id="KW-0446">Lipid-binding</keyword>
<sequence length="1132" mass="122481">MSLKALFYAYVLGGLTFLPLLILAAIFYTIYTSVPVGDPDPNKLSKRELERRDQPDAPDPPSTTSAATPPDVNDLPKPRKGWLTVRRTFEESQIDSSYVDMVRGFLDSRSKDPKRPKDTWYVALKGKVLYLYEDESMTECEAAIELSGHDVVIYPEGLPDGELYAKRNAICLKPKASAVGKEMPSVTREMMLGELSIDELVEEKGGNARQKQQERERLAELEKRREEARELAMNTSTPWFIFVRSVVEMEDWYLALVHASDNPANSPTLDPLKPVFKPEDMAHLVATLDEQPDVIPMRWLNALIGRIFFSYYRTQTLESYIIGRLMKKLSKIKRPGFLTDIKVREVSVGNRAPTFSKPMLKELTKEGDASLEVHLAYKGEVRITVEATATINLGARFKTYVVKLVLALVVREIEGNLLVKVKRPPSSRIWYAFTQMPRIVLDVEPVVSDRQITWSMILSTIESKVKEAIYESVVMPNMDDISFFESAQYHHRGGIWADASRSERAPTLDGEQPSSTDGTGTPSTSPAEDAQVTPLPRSHSAEEVENIGGPGTLPEPEPMARSTTVGAATPAGLGTSPGTKRRTWFSSGQEEPDVFANAPSNPAISDNHVSRGRTLSHDAKTERRSSLPASVNSTEDSPQRVDDRDIEGDGQYLSPTPQGRRSISASSRAASVSSSRGGDISDDSSDAHMATYRSKSPAPPGSSPRQTPSSPAGASFFQTLKSRADKQALSNTAKETMRKWGVNWGNFRRETLGSSGSASGGVGSADEGVPDAGHGDQRRIDSRTSVVRPSYAELRAAVEERRERERAPLQEASSRSNTPASVPIPMPQNGKGKERAESVSPGHASTLLGVSPTAKSDASAMPRSESPVPLERTVSQASGSSHPSATHALGMTPDEPERPSSPIHTQPPPPKTMTIPGIHASHRGDVMSMGYAPPPPPADQQDQKKAPLQSVYRLWKNPGNANTSTPRSEPATVSQTGFTGRDQDSAQPTSEEGEPTAQPPRPPPGSIPPPLPPRANPTHVLHSKPEVARLSETDTSSLSKASAALQSIASKDRVKRASLTPPTSIPSSPGQDSNMPSGTASLDCAADALDAAASPASITPTPSSPPSLPPPQGPNGRGPPPALPPRRQRTAS</sequence>
<dbReference type="OrthoDB" id="26740at2759"/>
<dbReference type="Pfam" id="PF10296">
    <property type="entry name" value="MMM1"/>
    <property type="match status" value="1"/>
</dbReference>
<feature type="transmembrane region" description="Helical" evidence="10">
    <location>
        <begin position="7"/>
        <end position="31"/>
    </location>
</feature>
<dbReference type="GO" id="GO:0015914">
    <property type="term" value="P:phospholipid transport"/>
    <property type="evidence" value="ECO:0007669"/>
    <property type="project" value="TreeGrafter"/>
</dbReference>
<organism evidence="12 13">
    <name type="scientific">Lentinus tigrinus ALCF2SS1-6</name>
    <dbReference type="NCBI Taxonomy" id="1328759"/>
    <lineage>
        <taxon>Eukaryota</taxon>
        <taxon>Fungi</taxon>
        <taxon>Dikarya</taxon>
        <taxon>Basidiomycota</taxon>
        <taxon>Agaricomycotina</taxon>
        <taxon>Agaricomycetes</taxon>
        <taxon>Polyporales</taxon>
        <taxon>Polyporaceae</taxon>
        <taxon>Lentinus</taxon>
    </lineage>
</organism>
<feature type="compositionally biased region" description="Low complexity" evidence="9">
    <location>
        <begin position="513"/>
        <end position="526"/>
    </location>
</feature>
<evidence type="ECO:0000313" key="13">
    <source>
        <dbReference type="Proteomes" id="UP000313359"/>
    </source>
</evidence>
<feature type="compositionally biased region" description="Low complexity" evidence="9">
    <location>
        <begin position="660"/>
        <end position="678"/>
    </location>
</feature>
<evidence type="ECO:0000256" key="8">
    <source>
        <dbReference type="ARBA" id="ARBA00023136"/>
    </source>
</evidence>
<feature type="compositionally biased region" description="Basic and acidic residues" evidence="9">
    <location>
        <begin position="1023"/>
        <end position="1032"/>
    </location>
</feature>
<feature type="compositionally biased region" description="Basic and acidic residues" evidence="9">
    <location>
        <begin position="773"/>
        <end position="782"/>
    </location>
</feature>
<feature type="compositionally biased region" description="Low complexity" evidence="9">
    <location>
        <begin position="1058"/>
        <end position="1069"/>
    </location>
</feature>
<dbReference type="SUPFAM" id="SSF50729">
    <property type="entry name" value="PH domain-like"/>
    <property type="match status" value="1"/>
</dbReference>
<keyword evidence="4" id="KW-0256">Endoplasmic reticulum</keyword>
<dbReference type="Proteomes" id="UP000313359">
    <property type="component" value="Unassembled WGS sequence"/>
</dbReference>
<feature type="region of interest" description="Disordered" evidence="9">
    <location>
        <begin position="41"/>
        <end position="79"/>
    </location>
</feature>
<feature type="domain" description="SMP-LTD" evidence="11">
    <location>
        <begin position="293"/>
        <end position="484"/>
    </location>
</feature>
<evidence type="ECO:0000313" key="12">
    <source>
        <dbReference type="EMBL" id="RPD65044.1"/>
    </source>
</evidence>
<dbReference type="PANTHER" id="PTHR13466:SF19">
    <property type="entry name" value="NUCLEUS-VACUOLE JUNCTION PROTEIN 2"/>
    <property type="match status" value="1"/>
</dbReference>
<feature type="compositionally biased region" description="Low complexity" evidence="9">
    <location>
        <begin position="1080"/>
        <end position="1101"/>
    </location>
</feature>
<dbReference type="GO" id="GO:0008289">
    <property type="term" value="F:lipid binding"/>
    <property type="evidence" value="ECO:0007669"/>
    <property type="project" value="UniProtKB-KW"/>
</dbReference>
<feature type="compositionally biased region" description="Basic and acidic residues" evidence="9">
    <location>
        <begin position="41"/>
        <end position="55"/>
    </location>
</feature>
<feature type="compositionally biased region" description="Low complexity" evidence="9">
    <location>
        <begin position="62"/>
        <end position="71"/>
    </location>
</feature>
<evidence type="ECO:0000259" key="11">
    <source>
        <dbReference type="PROSITE" id="PS51847"/>
    </source>
</evidence>
<reference evidence="12" key="1">
    <citation type="journal article" date="2018" name="Genome Biol. Evol.">
        <title>Genomics and development of Lentinus tigrinus, a white-rot wood-decaying mushroom with dimorphic fruiting bodies.</title>
        <authorList>
            <person name="Wu B."/>
            <person name="Xu Z."/>
            <person name="Knudson A."/>
            <person name="Carlson A."/>
            <person name="Chen N."/>
            <person name="Kovaka S."/>
            <person name="LaButti K."/>
            <person name="Lipzen A."/>
            <person name="Pennachio C."/>
            <person name="Riley R."/>
            <person name="Schakwitz W."/>
            <person name="Umezawa K."/>
            <person name="Ohm R.A."/>
            <person name="Grigoriev I.V."/>
            <person name="Nagy L.G."/>
            <person name="Gibbons J."/>
            <person name="Hibbett D."/>
        </authorList>
    </citation>
    <scope>NUCLEOTIDE SEQUENCE [LARGE SCALE GENOMIC DNA]</scope>
    <source>
        <strain evidence="12">ALCF2SS1-6</strain>
    </source>
</reference>
<comment type="subcellular location">
    <subcellularLocation>
        <location evidence="1">Endoplasmic reticulum membrane</location>
    </subcellularLocation>
</comment>
<dbReference type="AlphaFoldDB" id="A0A5C2SP20"/>
<dbReference type="GO" id="GO:1990456">
    <property type="term" value="P:mitochondrion-endoplasmic reticulum membrane tethering"/>
    <property type="evidence" value="ECO:0007669"/>
    <property type="project" value="TreeGrafter"/>
</dbReference>
<evidence type="ECO:0000256" key="6">
    <source>
        <dbReference type="ARBA" id="ARBA00023055"/>
    </source>
</evidence>
<keyword evidence="13" id="KW-1185">Reference proteome</keyword>
<feature type="compositionally biased region" description="Pro residues" evidence="9">
    <location>
        <begin position="1102"/>
        <end position="1124"/>
    </location>
</feature>
<name>A0A5C2SP20_9APHY</name>
<dbReference type="STRING" id="1328759.A0A5C2SP20"/>
<feature type="compositionally biased region" description="Polar residues" evidence="9">
    <location>
        <begin position="627"/>
        <end position="636"/>
    </location>
</feature>
<feature type="compositionally biased region" description="Polar residues" evidence="9">
    <location>
        <begin position="959"/>
        <end position="978"/>
    </location>
</feature>
<dbReference type="EMBL" id="ML122253">
    <property type="protein sequence ID" value="RPD65044.1"/>
    <property type="molecule type" value="Genomic_DNA"/>
</dbReference>
<feature type="region of interest" description="Disordered" evidence="9">
    <location>
        <begin position="500"/>
        <end position="1132"/>
    </location>
</feature>
<feature type="compositionally biased region" description="Pro residues" evidence="9">
    <location>
        <begin position="997"/>
        <end position="1015"/>
    </location>
</feature>
<evidence type="ECO:0000256" key="2">
    <source>
        <dbReference type="ARBA" id="ARBA00022448"/>
    </source>
</evidence>
<evidence type="ECO:0000256" key="10">
    <source>
        <dbReference type="SAM" id="Phobius"/>
    </source>
</evidence>
<feature type="compositionally biased region" description="Basic and acidic residues" evidence="9">
    <location>
        <begin position="615"/>
        <end position="625"/>
    </location>
</feature>
<keyword evidence="3 10" id="KW-0812">Transmembrane</keyword>